<protein>
    <submittedName>
        <fullName evidence="1">Uncharacterized protein</fullName>
    </submittedName>
</protein>
<name>G1JTZ4_9CAUD</name>
<reference evidence="1 2" key="1">
    <citation type="journal article" date="2012" name="J. Virol.">
        <title>Complete Genome Sequences of 138 Mycobacteriophages.</title>
        <authorList>
            <consortium name="the Science Education Alliance Phage Hunters Advancing Genomics and Evolutionary Science Program"/>
            <consortium name="the KwaZulu-Natal Research Institute for Tuberculosis and HIV Mycobacterial Genetics Course Students"/>
            <consortium name="the Phage Hunters Integrating Research and Education Program"/>
            <person name="Hatfull G.F."/>
        </authorList>
    </citation>
    <scope>NUCLEOTIDE SEQUENCE [LARGE SCALE GENOMIC DNA]</scope>
</reference>
<evidence type="ECO:0000313" key="1">
    <source>
        <dbReference type="EMBL" id="AEL20194.1"/>
    </source>
</evidence>
<dbReference type="EMBL" id="JN398369">
    <property type="protein sequence ID" value="AEL20194.1"/>
    <property type="molecule type" value="Genomic_DNA"/>
</dbReference>
<dbReference type="GeneID" id="18562095"/>
<evidence type="ECO:0000313" key="2">
    <source>
        <dbReference type="Proteomes" id="UP000008905"/>
    </source>
</evidence>
<organism evidence="1 2">
    <name type="scientific">Mycobacterium phage RidgeCB</name>
    <dbReference type="NCBI Taxonomy" id="1071506"/>
    <lineage>
        <taxon>Viruses</taxon>
        <taxon>Duplodnaviria</taxon>
        <taxon>Heunggongvirae</taxon>
        <taxon>Uroviricota</taxon>
        <taxon>Caudoviricetes</taxon>
        <taxon>Fromanvirus</taxon>
        <taxon>Fromanvirus ridgecb</taxon>
    </lineage>
</organism>
<accession>G1JTZ4</accession>
<gene>
    <name evidence="1" type="primary">94</name>
    <name evidence="1" type="ORF">RIDGECB_94</name>
</gene>
<sequence>MRSPRRSRATSHPQSSRHRARRILGAEALSHRAQGVAQAGVLWGSRGCGVQGVGRASGGVWARSWVCARGSG</sequence>
<proteinExistence type="predicted"/>
<keyword evidence="2" id="KW-1185">Reference proteome</keyword>
<dbReference type="Proteomes" id="UP000008905">
    <property type="component" value="Segment"/>
</dbReference>
<dbReference type="RefSeq" id="YP_009014262.1">
    <property type="nucleotide sequence ID" value="NC_023710.1"/>
</dbReference>
<dbReference type="KEGG" id="vg:18562095"/>